<name>A0ABP9PUB5_9PSEU</name>
<protein>
    <submittedName>
        <fullName evidence="5">AraC family transcriptional regulator</fullName>
    </submittedName>
</protein>
<dbReference type="InterPro" id="IPR018060">
    <property type="entry name" value="HTH_AraC"/>
</dbReference>
<dbReference type="PROSITE" id="PS01124">
    <property type="entry name" value="HTH_ARAC_FAMILY_2"/>
    <property type="match status" value="1"/>
</dbReference>
<dbReference type="PANTHER" id="PTHR43280:SF32">
    <property type="entry name" value="TRANSCRIPTIONAL REGULATORY PROTEIN"/>
    <property type="match status" value="1"/>
</dbReference>
<reference evidence="6" key="1">
    <citation type="journal article" date="2019" name="Int. J. Syst. Evol. Microbiol.">
        <title>The Global Catalogue of Microorganisms (GCM) 10K type strain sequencing project: providing services to taxonomists for standard genome sequencing and annotation.</title>
        <authorList>
            <consortium name="The Broad Institute Genomics Platform"/>
            <consortium name="The Broad Institute Genome Sequencing Center for Infectious Disease"/>
            <person name="Wu L."/>
            <person name="Ma J."/>
        </authorList>
    </citation>
    <scope>NUCLEOTIDE SEQUENCE [LARGE SCALE GENOMIC DNA]</scope>
    <source>
        <strain evidence="6">JCM 18303</strain>
    </source>
</reference>
<gene>
    <name evidence="5" type="ORF">GCM10023321_20840</name>
</gene>
<evidence type="ECO:0000256" key="1">
    <source>
        <dbReference type="ARBA" id="ARBA00023015"/>
    </source>
</evidence>
<dbReference type="SMART" id="SM00342">
    <property type="entry name" value="HTH_ARAC"/>
    <property type="match status" value="1"/>
</dbReference>
<dbReference type="InterPro" id="IPR020449">
    <property type="entry name" value="Tscrpt_reg_AraC-type_HTH"/>
</dbReference>
<comment type="caution">
    <text evidence="5">The sequence shown here is derived from an EMBL/GenBank/DDBJ whole genome shotgun (WGS) entry which is preliminary data.</text>
</comment>
<dbReference type="RefSeq" id="WP_345702712.1">
    <property type="nucleotide sequence ID" value="NZ_BAABJP010000007.1"/>
</dbReference>
<keyword evidence="3" id="KW-0804">Transcription</keyword>
<sequence length="299" mass="33071">MAAAEHARLARYRAGVPVYSYVADPTTPPVSVMRFDPATHHPDRERPHIHDFPALLYVARDAETGWLAEARPRAGDLYLVSPGQVVQAETAPMADSGAVAVFFTPEALGGGDRAGWAGHPLLFPFLHGARNGVLRLRVPEEDRSRWLRGVAALEDELAGRRDGYRQAALAHLTLLLVDTARLANDVVGGLRRNDEPLLAEVFGVIERRHRERLSLRDVARAVNLTPGHLTTVVRRRTGRTVQDWITEQRMTSARRLLAETDLPVGEVAGRVGYPDPAYFARAFRRAHGSTPREWRAATG</sequence>
<evidence type="ECO:0000313" key="6">
    <source>
        <dbReference type="Proteomes" id="UP001428817"/>
    </source>
</evidence>
<dbReference type="SUPFAM" id="SSF46689">
    <property type="entry name" value="Homeodomain-like"/>
    <property type="match status" value="1"/>
</dbReference>
<dbReference type="Proteomes" id="UP001428817">
    <property type="component" value="Unassembled WGS sequence"/>
</dbReference>
<accession>A0ABP9PUB5</accession>
<evidence type="ECO:0000313" key="5">
    <source>
        <dbReference type="EMBL" id="GAA5152339.1"/>
    </source>
</evidence>
<proteinExistence type="predicted"/>
<dbReference type="Pfam" id="PF12833">
    <property type="entry name" value="HTH_18"/>
    <property type="match status" value="1"/>
</dbReference>
<dbReference type="PANTHER" id="PTHR43280">
    <property type="entry name" value="ARAC-FAMILY TRANSCRIPTIONAL REGULATOR"/>
    <property type="match status" value="1"/>
</dbReference>
<organism evidence="5 6">
    <name type="scientific">Pseudonocardia eucalypti</name>
    <dbReference type="NCBI Taxonomy" id="648755"/>
    <lineage>
        <taxon>Bacteria</taxon>
        <taxon>Bacillati</taxon>
        <taxon>Actinomycetota</taxon>
        <taxon>Actinomycetes</taxon>
        <taxon>Pseudonocardiales</taxon>
        <taxon>Pseudonocardiaceae</taxon>
        <taxon>Pseudonocardia</taxon>
    </lineage>
</organism>
<keyword evidence="1" id="KW-0805">Transcription regulation</keyword>
<evidence type="ECO:0000259" key="4">
    <source>
        <dbReference type="PROSITE" id="PS01124"/>
    </source>
</evidence>
<evidence type="ECO:0000256" key="3">
    <source>
        <dbReference type="ARBA" id="ARBA00023163"/>
    </source>
</evidence>
<dbReference type="InterPro" id="IPR009057">
    <property type="entry name" value="Homeodomain-like_sf"/>
</dbReference>
<keyword evidence="6" id="KW-1185">Reference proteome</keyword>
<dbReference type="PRINTS" id="PR00032">
    <property type="entry name" value="HTHARAC"/>
</dbReference>
<feature type="domain" description="HTH araC/xylS-type" evidence="4">
    <location>
        <begin position="199"/>
        <end position="297"/>
    </location>
</feature>
<dbReference type="EMBL" id="BAABJP010000007">
    <property type="protein sequence ID" value="GAA5152339.1"/>
    <property type="molecule type" value="Genomic_DNA"/>
</dbReference>
<keyword evidence="2" id="KW-0238">DNA-binding</keyword>
<evidence type="ECO:0000256" key="2">
    <source>
        <dbReference type="ARBA" id="ARBA00023125"/>
    </source>
</evidence>
<dbReference type="Gene3D" id="1.10.10.60">
    <property type="entry name" value="Homeodomain-like"/>
    <property type="match status" value="1"/>
</dbReference>